<dbReference type="InterPro" id="IPR050471">
    <property type="entry name" value="AB_hydrolase"/>
</dbReference>
<dbReference type="Proteomes" id="UP000791080">
    <property type="component" value="Unassembled WGS sequence"/>
</dbReference>
<dbReference type="InterPro" id="IPR000073">
    <property type="entry name" value="AB_hydrolase_1"/>
</dbReference>
<name>A0ABT1JEF7_ACTCY</name>
<accession>A0ABT1JEF7</accession>
<dbReference type="PANTHER" id="PTHR43433:SF5">
    <property type="entry name" value="AB HYDROLASE-1 DOMAIN-CONTAINING PROTEIN"/>
    <property type="match status" value="1"/>
</dbReference>
<dbReference type="InterPro" id="IPR029058">
    <property type="entry name" value="AB_hydrolase_fold"/>
</dbReference>
<comment type="caution">
    <text evidence="2">The sequence shown here is derived from an EMBL/GenBank/DDBJ whole genome shotgun (WGS) entry which is preliminary data.</text>
</comment>
<dbReference type="RefSeq" id="WP_026420234.1">
    <property type="nucleotide sequence ID" value="NZ_AUBJ02000001.1"/>
</dbReference>
<evidence type="ECO:0000259" key="1">
    <source>
        <dbReference type="Pfam" id="PF00561"/>
    </source>
</evidence>
<feature type="domain" description="AB hydrolase-1" evidence="1">
    <location>
        <begin position="27"/>
        <end position="148"/>
    </location>
</feature>
<dbReference type="Pfam" id="PF00561">
    <property type="entry name" value="Abhydrolase_1"/>
    <property type="match status" value="1"/>
</dbReference>
<reference evidence="2 3" key="2">
    <citation type="submission" date="2022-06" db="EMBL/GenBank/DDBJ databases">
        <title>Genomic Encyclopedia of Type Strains, Phase I: the one thousand microbial genomes (KMG-I) project.</title>
        <authorList>
            <person name="Kyrpides N."/>
        </authorList>
    </citation>
    <scope>NUCLEOTIDE SEQUENCE [LARGE SCALE GENOMIC DNA]</scope>
    <source>
        <strain evidence="2 3">DSM 43889</strain>
    </source>
</reference>
<reference evidence="2 3" key="1">
    <citation type="submission" date="2013-07" db="EMBL/GenBank/DDBJ databases">
        <authorList>
            <consortium name="DOE Joint Genome Institute"/>
            <person name="Reeve W."/>
            <person name="Huntemann M."/>
            <person name="Han J."/>
            <person name="Chen A."/>
            <person name="Kyrpides N."/>
            <person name="Mavromatis K."/>
            <person name="Markowitz V."/>
            <person name="Palaniappan K."/>
            <person name="Ivanova N."/>
            <person name="Schaumberg A."/>
            <person name="Pati A."/>
            <person name="Liolios K."/>
            <person name="Nordberg H.P."/>
            <person name="Cantor M.N."/>
            <person name="Hua S.X."/>
            <person name="Woyke T."/>
        </authorList>
    </citation>
    <scope>NUCLEOTIDE SEQUENCE [LARGE SCALE GENOMIC DNA]</scope>
    <source>
        <strain evidence="2 3">DSM 43889</strain>
    </source>
</reference>
<organism evidence="2 3">
    <name type="scientific">Actinoalloteichus caeruleus DSM 43889</name>
    <dbReference type="NCBI Taxonomy" id="1120930"/>
    <lineage>
        <taxon>Bacteria</taxon>
        <taxon>Bacillati</taxon>
        <taxon>Actinomycetota</taxon>
        <taxon>Actinomycetes</taxon>
        <taxon>Pseudonocardiales</taxon>
        <taxon>Pseudonocardiaceae</taxon>
        <taxon>Actinoalloteichus</taxon>
        <taxon>Actinoalloteichus cyanogriseus</taxon>
    </lineage>
</organism>
<sequence length="282" mass="31577">MEHQPRTGFLRVPGARLYHEVRGSGTPLLIIPTGNGDAAPFAPLADRLARRHTVITYDRRGFSRSTLEGPVQDDRRIGEDVEDIRALLDHLSSGPAHVFGSSSGAIIALALVERYPEGLRTAVSHEPPLASVMADSRRWLGFYRDLHATYQRSGVEEARRMFRTAMGMTTSTRAPAHTEQSPERLAEMLDRLRRNQLFWFEHEVIPYPAHRPDLDVLRSVSDRLVLAGGADSREHFPYRPNLVLAERLGLDITHFSGGHVGYVTHPDEFAAELGGLLRAREH</sequence>
<evidence type="ECO:0000313" key="3">
    <source>
        <dbReference type="Proteomes" id="UP000791080"/>
    </source>
</evidence>
<proteinExistence type="predicted"/>
<gene>
    <name evidence="2" type="ORF">G443_001068</name>
</gene>
<keyword evidence="3" id="KW-1185">Reference proteome</keyword>
<protein>
    <submittedName>
        <fullName evidence="2">Pimeloyl-ACP methyl ester carboxylesterase</fullName>
    </submittedName>
</protein>
<evidence type="ECO:0000313" key="2">
    <source>
        <dbReference type="EMBL" id="MCP2330798.1"/>
    </source>
</evidence>
<dbReference type="Gene3D" id="3.40.50.1820">
    <property type="entry name" value="alpha/beta hydrolase"/>
    <property type="match status" value="1"/>
</dbReference>
<dbReference type="PANTHER" id="PTHR43433">
    <property type="entry name" value="HYDROLASE, ALPHA/BETA FOLD FAMILY PROTEIN"/>
    <property type="match status" value="1"/>
</dbReference>
<dbReference type="SUPFAM" id="SSF53474">
    <property type="entry name" value="alpha/beta-Hydrolases"/>
    <property type="match status" value="1"/>
</dbReference>
<dbReference type="EMBL" id="AUBJ02000001">
    <property type="protein sequence ID" value="MCP2330798.1"/>
    <property type="molecule type" value="Genomic_DNA"/>
</dbReference>